<dbReference type="Gene3D" id="3.40.50.20">
    <property type="match status" value="1"/>
</dbReference>
<evidence type="ECO:0000259" key="1">
    <source>
        <dbReference type="Pfam" id="PF06230"/>
    </source>
</evidence>
<evidence type="ECO:0000259" key="2">
    <source>
        <dbReference type="Pfam" id="PF17930"/>
    </source>
</evidence>
<dbReference type="PANTHER" id="PTHR39962">
    <property type="entry name" value="BLL4848 PROTEIN"/>
    <property type="match status" value="1"/>
</dbReference>
<proteinExistence type="predicted"/>
<sequence length="289" mass="31116">MEFVLLTAGQNNFMVSETETIGLIAGGGQFPLLVAKGAAAQGNHVVVVSFKGHSNDDVHSVVDAWKELKLGQLSKLIDFFHENGVTKVVMAGTINKPKAFDIRPDFRAAKLLFKLATKGDDVLLRAATDEFESEGFKVVGPHVYVPQLLTPAGLLTKRAPSEIEQKDLAFGWKIAHELGRMDIGQCVVVREGVITAVEAIEGTDAAVKRGCTLGGKGCSIVKVFKPGQEDRVDMPSIGLKTVQEMKELGATCLGVEAGKSLFFDLDKSLEFADKNKICIVGLTSDWVQS</sequence>
<feature type="domain" description="LpxI C-terminal" evidence="1">
    <location>
        <begin position="151"/>
        <end position="280"/>
    </location>
</feature>
<evidence type="ECO:0008006" key="5">
    <source>
        <dbReference type="Google" id="ProtNLM"/>
    </source>
</evidence>
<dbReference type="AlphaFoldDB" id="A0A1X7C448"/>
<dbReference type="Pfam" id="PF06230">
    <property type="entry name" value="LpxI_C"/>
    <property type="match status" value="1"/>
</dbReference>
<dbReference type="Proteomes" id="UP000192906">
    <property type="component" value="Unassembled WGS sequence"/>
</dbReference>
<keyword evidence="4" id="KW-1185">Reference proteome</keyword>
<gene>
    <name evidence="3" type="ORF">SAMN06295933_0327</name>
</gene>
<dbReference type="Pfam" id="PF17930">
    <property type="entry name" value="LpxI_N"/>
    <property type="match status" value="1"/>
</dbReference>
<organism evidence="3 4">
    <name type="scientific">Desulfovibrio gilichinskyi</name>
    <dbReference type="NCBI Taxonomy" id="1519643"/>
    <lineage>
        <taxon>Bacteria</taxon>
        <taxon>Pseudomonadati</taxon>
        <taxon>Thermodesulfobacteriota</taxon>
        <taxon>Desulfovibrionia</taxon>
        <taxon>Desulfovibrionales</taxon>
        <taxon>Desulfovibrionaceae</taxon>
        <taxon>Desulfovibrio</taxon>
    </lineage>
</organism>
<accession>A0A1X7C448</accession>
<dbReference type="InterPro" id="IPR041255">
    <property type="entry name" value="LpxI_N"/>
</dbReference>
<reference evidence="4" key="1">
    <citation type="submission" date="2017-04" db="EMBL/GenBank/DDBJ databases">
        <authorList>
            <person name="Varghese N."/>
            <person name="Submissions S."/>
        </authorList>
    </citation>
    <scope>NUCLEOTIDE SEQUENCE [LARGE SCALE GENOMIC DNA]</scope>
    <source>
        <strain evidence="4">K3S</strain>
    </source>
</reference>
<name>A0A1X7C448_9BACT</name>
<dbReference type="Gene3D" id="3.40.140.80">
    <property type="match status" value="1"/>
</dbReference>
<evidence type="ECO:0000313" key="3">
    <source>
        <dbReference type="EMBL" id="SME89677.1"/>
    </source>
</evidence>
<evidence type="ECO:0000313" key="4">
    <source>
        <dbReference type="Proteomes" id="UP000192906"/>
    </source>
</evidence>
<dbReference type="PANTHER" id="PTHR39962:SF1">
    <property type="entry name" value="LPXI FAMILY PROTEIN"/>
    <property type="match status" value="1"/>
</dbReference>
<dbReference type="STRING" id="1519643.SAMN06295933_0327"/>
<protein>
    <recommendedName>
        <fullName evidence="5">DUF1009 domain-containing protein</fullName>
    </recommendedName>
</protein>
<dbReference type="InterPro" id="IPR010415">
    <property type="entry name" value="LpxI_C"/>
</dbReference>
<dbReference type="InterPro" id="IPR053174">
    <property type="entry name" value="LpxI"/>
</dbReference>
<dbReference type="InterPro" id="IPR043167">
    <property type="entry name" value="LpxI_C_sf"/>
</dbReference>
<dbReference type="EMBL" id="FWZU01000001">
    <property type="protein sequence ID" value="SME89677.1"/>
    <property type="molecule type" value="Genomic_DNA"/>
</dbReference>
<feature type="domain" description="LpxI N-terminal" evidence="2">
    <location>
        <begin position="21"/>
        <end position="148"/>
    </location>
</feature>